<dbReference type="SUPFAM" id="SSF56235">
    <property type="entry name" value="N-terminal nucleophile aminohydrolases (Ntn hydrolases)"/>
    <property type="match status" value="1"/>
</dbReference>
<evidence type="ECO:0000259" key="3">
    <source>
        <dbReference type="Pfam" id="PF02275"/>
    </source>
</evidence>
<evidence type="ECO:0000256" key="1">
    <source>
        <dbReference type="ARBA" id="ARBA00006625"/>
    </source>
</evidence>
<dbReference type="InterPro" id="IPR029055">
    <property type="entry name" value="Ntn_hydrolases_N"/>
</dbReference>
<sequence>MKPLLFKSLSYFLGYFILASPMIVSACTGIQLRAKDGAVISARTMEFPNELQAQVVIFPRNYPFNAVSPDGANKGLYWKSRYAIVGINAMGKDAIADGMNEKGLAVGLFYLPGYAGYMDIPSRKIAKSISSTDVSAWLLSQFATVDQVKRAVDSGILINKGIPLYLNGGIPFPLHYNVHDAQGKSLVIECVGGKLRCYYNPLGVLTNSPTFDWHLTNLQRYANLRNTETAADSQRVWRQSNLLMTIPGDFTPPSRFVRAVAYTQSMEACTTAAAAVTQAFQILNAFDIPKGMIQDPAQPRNTPYTQWTCANDLKNKRLYFHTVHNRTLHMIDLEKYADTDKVLFFPMDDAMEIVQN</sequence>
<dbReference type="GO" id="GO:0016787">
    <property type="term" value="F:hydrolase activity"/>
    <property type="evidence" value="ECO:0007669"/>
    <property type="project" value="UniProtKB-KW"/>
</dbReference>
<evidence type="ECO:0000313" key="5">
    <source>
        <dbReference type="Proteomes" id="UP000659124"/>
    </source>
</evidence>
<gene>
    <name evidence="4" type="ORF">ICL07_16805</name>
</gene>
<keyword evidence="5" id="KW-1185">Reference proteome</keyword>
<dbReference type="Pfam" id="PF02275">
    <property type="entry name" value="CBAH"/>
    <property type="match status" value="1"/>
</dbReference>
<dbReference type="InterPro" id="IPR052193">
    <property type="entry name" value="Peptidase_C59"/>
</dbReference>
<comment type="caution">
    <text evidence="4">The sequence shown here is derived from an EMBL/GenBank/DDBJ whole genome shotgun (WGS) entry which is preliminary data.</text>
</comment>
<keyword evidence="2 4" id="KW-0378">Hydrolase</keyword>
<proteinExistence type="inferred from homology"/>
<dbReference type="EMBL" id="JACVFC010000002">
    <property type="protein sequence ID" value="MBC9932047.1"/>
    <property type="molecule type" value="Genomic_DNA"/>
</dbReference>
<dbReference type="CDD" id="cd00542">
    <property type="entry name" value="Ntn_PVA"/>
    <property type="match status" value="1"/>
</dbReference>
<dbReference type="InterPro" id="IPR029132">
    <property type="entry name" value="CBAH/NAAA_C"/>
</dbReference>
<name>A0ABR7TNJ3_9BACT</name>
<feature type="domain" description="Choloylglycine hydrolase/NAAA C-terminal" evidence="3">
    <location>
        <begin position="27"/>
        <end position="335"/>
    </location>
</feature>
<dbReference type="Gene3D" id="3.60.60.10">
    <property type="entry name" value="Penicillin V Acylase, Chain A"/>
    <property type="match status" value="1"/>
</dbReference>
<protein>
    <submittedName>
        <fullName evidence="4">Choloylglycine hydrolase family protein</fullName>
    </submittedName>
</protein>
<organism evidence="4 5">
    <name type="scientific">Chitinophaga qingshengii</name>
    <dbReference type="NCBI Taxonomy" id="1569794"/>
    <lineage>
        <taxon>Bacteria</taxon>
        <taxon>Pseudomonadati</taxon>
        <taxon>Bacteroidota</taxon>
        <taxon>Chitinophagia</taxon>
        <taxon>Chitinophagales</taxon>
        <taxon>Chitinophagaceae</taxon>
        <taxon>Chitinophaga</taxon>
    </lineage>
</organism>
<evidence type="ECO:0000256" key="2">
    <source>
        <dbReference type="ARBA" id="ARBA00022801"/>
    </source>
</evidence>
<dbReference type="PROSITE" id="PS51257">
    <property type="entry name" value="PROKAR_LIPOPROTEIN"/>
    <property type="match status" value="1"/>
</dbReference>
<evidence type="ECO:0000313" key="4">
    <source>
        <dbReference type="EMBL" id="MBC9932047.1"/>
    </source>
</evidence>
<reference evidence="4 5" key="1">
    <citation type="submission" date="2020-09" db="EMBL/GenBank/DDBJ databases">
        <title>Genome sequences of type strains of Chitinophaga qingshengii and Chitinophaga varians.</title>
        <authorList>
            <person name="Kittiwongwattana C."/>
        </authorList>
    </citation>
    <scope>NUCLEOTIDE SEQUENCE [LARGE SCALE GENOMIC DNA]</scope>
    <source>
        <strain evidence="4 5">JCM 30026</strain>
    </source>
</reference>
<accession>A0ABR7TNJ3</accession>
<dbReference type="Proteomes" id="UP000659124">
    <property type="component" value="Unassembled WGS sequence"/>
</dbReference>
<dbReference type="PANTHER" id="PTHR35527:SF2">
    <property type="entry name" value="HYDROLASE"/>
    <property type="match status" value="1"/>
</dbReference>
<comment type="similarity">
    <text evidence="1">Belongs to the peptidase C59 family.</text>
</comment>
<dbReference type="RefSeq" id="WP_188089184.1">
    <property type="nucleotide sequence ID" value="NZ_JACVFC010000002.1"/>
</dbReference>
<dbReference type="PANTHER" id="PTHR35527">
    <property type="entry name" value="CHOLOYLGLYCINE HYDROLASE"/>
    <property type="match status" value="1"/>
</dbReference>